<evidence type="ECO:0000313" key="7">
    <source>
        <dbReference type="EMBL" id="MBB5780048.1"/>
    </source>
</evidence>
<gene>
    <name evidence="7" type="ORF">HD596_006804</name>
</gene>
<dbReference type="SUPFAM" id="SSF51445">
    <property type="entry name" value="(Trans)glycosidases"/>
    <property type="match status" value="1"/>
</dbReference>
<evidence type="ECO:0000256" key="1">
    <source>
        <dbReference type="ARBA" id="ARBA00022801"/>
    </source>
</evidence>
<evidence type="ECO:0000313" key="8">
    <source>
        <dbReference type="Proteomes" id="UP000579153"/>
    </source>
</evidence>
<reference evidence="7 8" key="1">
    <citation type="submission" date="2020-08" db="EMBL/GenBank/DDBJ databases">
        <title>Sequencing the genomes of 1000 actinobacteria strains.</title>
        <authorList>
            <person name="Klenk H.-P."/>
        </authorList>
    </citation>
    <scope>NUCLEOTIDE SEQUENCE [LARGE SCALE GENOMIC DNA]</scope>
    <source>
        <strain evidence="7 8">DSM 45507</strain>
    </source>
</reference>
<feature type="signal peptide" evidence="5">
    <location>
        <begin position="1"/>
        <end position="20"/>
    </location>
</feature>
<keyword evidence="1 3" id="KW-0378">Hydrolase</keyword>
<feature type="domain" description="GH26" evidence="6">
    <location>
        <begin position="13"/>
        <end position="317"/>
    </location>
</feature>
<comment type="similarity">
    <text evidence="3">Belongs to the glycosyl hydrolase 26 family.</text>
</comment>
<dbReference type="GO" id="GO:0004553">
    <property type="term" value="F:hydrolase activity, hydrolyzing O-glycosyl compounds"/>
    <property type="evidence" value="ECO:0007669"/>
    <property type="project" value="InterPro"/>
</dbReference>
<feature type="region of interest" description="Disordered" evidence="4">
    <location>
        <begin position="329"/>
        <end position="377"/>
    </location>
</feature>
<accession>A0A7W9GA69</accession>
<dbReference type="InterPro" id="IPR022790">
    <property type="entry name" value="GH26_dom"/>
</dbReference>
<keyword evidence="2 3" id="KW-0326">Glycosidase</keyword>
<dbReference type="EMBL" id="JACHMB010000001">
    <property type="protein sequence ID" value="MBB5780048.1"/>
    <property type="molecule type" value="Genomic_DNA"/>
</dbReference>
<evidence type="ECO:0000256" key="2">
    <source>
        <dbReference type="ARBA" id="ARBA00023295"/>
    </source>
</evidence>
<evidence type="ECO:0000256" key="5">
    <source>
        <dbReference type="SAM" id="SignalP"/>
    </source>
</evidence>
<name>A0A7W9GA69_9ACTN</name>
<feature type="active site" description="Proton donor" evidence="3">
    <location>
        <position position="158"/>
    </location>
</feature>
<proteinExistence type="inferred from homology"/>
<dbReference type="Pfam" id="PF02156">
    <property type="entry name" value="Glyco_hydro_26"/>
    <property type="match status" value="1"/>
</dbReference>
<evidence type="ECO:0000259" key="6">
    <source>
        <dbReference type="PROSITE" id="PS51764"/>
    </source>
</evidence>
<dbReference type="Gene3D" id="3.20.20.80">
    <property type="entry name" value="Glycosidases"/>
    <property type="match status" value="1"/>
</dbReference>
<dbReference type="AlphaFoldDB" id="A0A7W9GA69"/>
<feature type="chain" id="PRO_5038885275" description="GH26 domain-containing protein" evidence="5">
    <location>
        <begin position="21"/>
        <end position="377"/>
    </location>
</feature>
<sequence>MAGKRYLHYSLAISTGAAVAVVGLGAPAPTAPTGPAALGVFVASDARGPELLTGFEAWLGLKVTVGRTYLPGERWKSLEGGDAEILDTWTRWRAARPGRVLALNVPMVTPNESQMSDRAVARRLAKGAHGAHDRRFRKLAGKLVSSGAEDTIIVLGWEMNGTTYSSRCGPDPEAWKQYWRRIVTTMRETPGQRFRFDFAPSRGLDAVPWTDCYPGDDVVDIIGMDSYDQGPGHEFADYVDQPYGLRAHADFAAQHGKPISFPEWGLFRNGDRPAYVEGMLDWISTHNVVYHSISDYCPHGVWQCSSNPGSSEAFRRRLLERASPGSTASVCAASPSSAASTPNPAASLAAAAPSAPASAGCPSLTSSASASPAPSSG</sequence>
<protein>
    <recommendedName>
        <fullName evidence="6">GH26 domain-containing protein</fullName>
    </recommendedName>
</protein>
<evidence type="ECO:0000256" key="3">
    <source>
        <dbReference type="PROSITE-ProRule" id="PRU01100"/>
    </source>
</evidence>
<keyword evidence="8" id="KW-1185">Reference proteome</keyword>
<keyword evidence="5" id="KW-0732">Signal</keyword>
<dbReference type="PROSITE" id="PS51764">
    <property type="entry name" value="GH26"/>
    <property type="match status" value="1"/>
</dbReference>
<organism evidence="7 8">
    <name type="scientific">Nonomuraea jabiensis</name>
    <dbReference type="NCBI Taxonomy" id="882448"/>
    <lineage>
        <taxon>Bacteria</taxon>
        <taxon>Bacillati</taxon>
        <taxon>Actinomycetota</taxon>
        <taxon>Actinomycetes</taxon>
        <taxon>Streptosporangiales</taxon>
        <taxon>Streptosporangiaceae</taxon>
        <taxon>Nonomuraea</taxon>
    </lineage>
</organism>
<dbReference type="InterPro" id="IPR017853">
    <property type="entry name" value="GH"/>
</dbReference>
<dbReference type="Proteomes" id="UP000579153">
    <property type="component" value="Unassembled WGS sequence"/>
</dbReference>
<feature type="active site" description="Nucleophile" evidence="3">
    <location>
        <position position="263"/>
    </location>
</feature>
<evidence type="ECO:0000256" key="4">
    <source>
        <dbReference type="SAM" id="MobiDB-lite"/>
    </source>
</evidence>
<comment type="caution">
    <text evidence="7">The sequence shown here is derived from an EMBL/GenBank/DDBJ whole genome shotgun (WGS) entry which is preliminary data.</text>
</comment>